<feature type="transmembrane region" description="Helical" evidence="7">
    <location>
        <begin position="814"/>
        <end position="836"/>
    </location>
</feature>
<proteinExistence type="inferred from homology"/>
<comment type="subcellular location">
    <subcellularLocation>
        <location evidence="1">Cell membrane</location>
        <topology evidence="1">Multi-pass membrane protein</topology>
    </subcellularLocation>
</comment>
<evidence type="ECO:0000256" key="4">
    <source>
        <dbReference type="ARBA" id="ARBA00022989"/>
    </source>
</evidence>
<feature type="transmembrane region" description="Helical" evidence="7">
    <location>
        <begin position="719"/>
        <end position="738"/>
    </location>
</feature>
<evidence type="ECO:0000256" key="2">
    <source>
        <dbReference type="ARBA" id="ARBA00022475"/>
    </source>
</evidence>
<evidence type="ECO:0000313" key="10">
    <source>
        <dbReference type="Proteomes" id="UP001348492"/>
    </source>
</evidence>
<dbReference type="EMBL" id="CP117523">
    <property type="protein sequence ID" value="WWD84441.1"/>
    <property type="molecule type" value="Genomic_DNA"/>
</dbReference>
<dbReference type="Pfam" id="PF02687">
    <property type="entry name" value="FtsX"/>
    <property type="match status" value="2"/>
</dbReference>
<accession>A0ABZ2EYB4</accession>
<name>A0ABZ2EYB4_9FIRM</name>
<feature type="domain" description="ABC3 transporter permease C-terminal" evidence="8">
    <location>
        <begin position="277"/>
        <end position="386"/>
    </location>
</feature>
<keyword evidence="4 7" id="KW-1133">Transmembrane helix</keyword>
<feature type="transmembrane region" description="Helical" evidence="7">
    <location>
        <begin position="20"/>
        <end position="39"/>
    </location>
</feature>
<dbReference type="InterPro" id="IPR050250">
    <property type="entry name" value="Macrolide_Exporter_MacB"/>
</dbReference>
<organism evidence="9 10">
    <name type="scientific">Terrisporobacter glycolicus ATCC 14880 = DSM 1288</name>
    <dbReference type="NCBI Taxonomy" id="1121315"/>
    <lineage>
        <taxon>Bacteria</taxon>
        <taxon>Bacillati</taxon>
        <taxon>Bacillota</taxon>
        <taxon>Clostridia</taxon>
        <taxon>Peptostreptococcales</taxon>
        <taxon>Peptostreptococcaceae</taxon>
        <taxon>Terrisporobacter</taxon>
    </lineage>
</organism>
<feature type="transmembrane region" description="Helical" evidence="7">
    <location>
        <begin position="772"/>
        <end position="794"/>
    </location>
</feature>
<evidence type="ECO:0000313" key="9">
    <source>
        <dbReference type="EMBL" id="WWD84441.1"/>
    </source>
</evidence>
<keyword evidence="5 7" id="KW-0472">Membrane</keyword>
<feature type="transmembrane region" description="Helical" evidence="7">
    <location>
        <begin position="274"/>
        <end position="293"/>
    </location>
</feature>
<reference evidence="9 10" key="1">
    <citation type="journal article" date="2023" name="PLoS ONE">
        <title>Genome-based metabolic and phylogenomic analysis of three Terrisporobacter species.</title>
        <authorList>
            <person name="Boer T."/>
            <person name="Bengelsdorf F.R."/>
            <person name="Bomeke M."/>
            <person name="Daniel R."/>
            <person name="Poehlein A."/>
        </authorList>
    </citation>
    <scope>NUCLEOTIDE SEQUENCE [LARGE SCALE GENOMIC DNA]</scope>
    <source>
        <strain evidence="9 10">DSM 1288</strain>
    </source>
</reference>
<keyword evidence="10" id="KW-1185">Reference proteome</keyword>
<evidence type="ECO:0000256" key="3">
    <source>
        <dbReference type="ARBA" id="ARBA00022692"/>
    </source>
</evidence>
<evidence type="ECO:0000256" key="5">
    <source>
        <dbReference type="ARBA" id="ARBA00023136"/>
    </source>
</evidence>
<dbReference type="RefSeq" id="WP_018589703.1">
    <property type="nucleotide sequence ID" value="NZ_CP117523.1"/>
</dbReference>
<sequence>MKVSFKLAVSYLKSQKGKSLALITSISLAVMLIFTLNVIPETKSEINIKEAYKNFSDYHAEYNNLSDSVSNQLEKDKEVKEIHDVINLGSIVDKNGVSIQLDSYNEDFIKNYGYKLINGTYPKNENEIVLEEKALKEMNLDNKLNEEIDFTVVKHYVDNKNEKQIYSKKKKFKLVGIVQKPEGYYKGYNEGNEYYNVRGFTYFSNNQNIIPKELVTHSGILKFSTKTPSMSKADEIIGKYKLNDGDLIINTQLSNALDDYEMSKSTTFSRNNKLIPMLSAALVIFSIFNIILIDMTKQIGILRAIGMKKKNVRLMILIQSLIVLILGLVLGFALGYVISLIGISSIYGSQQNIYISKESIMEPLELASFAVLISCVFSTYKGSKISPMEAIRDINNNTKKGKDKFYHKLIRKIFGLTGEMAFKNVWRNKSRTILSILSISLAGSLFISKMAIFNNDEENSGSTSMSVMAMGDTDVILRHNFYNTEEAYCNYDSNLINKISKIDNIKEVYPSMNLTAYLKSSINNISDDVKPFISSKDNQNNLEIITGVKGYNKNFIRSLDKYIEEGSNIYEKNKEDYPRALVSNYFYSPMQSSNNAKVLKKVKVGDLIDIKVPSKNKGKLEYKNIKVKVSGLLNKDYVVTQDGGLGYLAQLILNEDDLKNITNIKDYNKISIKLEDGKDEEVNKALDELTKGSSFKEIESKYKYESRFKEESEENKKEVLVSVILTLIISSINIICIIKTNIMLRIKELATLRAMGMSMKNIKKMIVKESMIYALFSIVVSSVVATISYSKFIYMVNSIRAEGLGLENSMSYNIPINEILQFGIATIVMCLLATYLSRNKIIKLSIVEGLRIND</sequence>
<protein>
    <recommendedName>
        <fullName evidence="8">ABC3 transporter permease C-terminal domain-containing protein</fullName>
    </recommendedName>
</protein>
<feature type="domain" description="ABC3 transporter permease C-terminal" evidence="8">
    <location>
        <begin position="722"/>
        <end position="845"/>
    </location>
</feature>
<dbReference type="Proteomes" id="UP001348492">
    <property type="component" value="Chromosome"/>
</dbReference>
<evidence type="ECO:0000256" key="6">
    <source>
        <dbReference type="ARBA" id="ARBA00038076"/>
    </source>
</evidence>
<dbReference type="PANTHER" id="PTHR30572:SF4">
    <property type="entry name" value="ABC TRANSPORTER PERMEASE YTRF"/>
    <property type="match status" value="1"/>
</dbReference>
<feature type="transmembrane region" description="Helical" evidence="7">
    <location>
        <begin position="314"/>
        <end position="343"/>
    </location>
</feature>
<dbReference type="InterPro" id="IPR003838">
    <property type="entry name" value="ABC3_permease_C"/>
</dbReference>
<dbReference type="PANTHER" id="PTHR30572">
    <property type="entry name" value="MEMBRANE COMPONENT OF TRANSPORTER-RELATED"/>
    <property type="match status" value="1"/>
</dbReference>
<gene>
    <name evidence="9" type="ORF">TEGL_28740</name>
</gene>
<evidence type="ECO:0000256" key="1">
    <source>
        <dbReference type="ARBA" id="ARBA00004651"/>
    </source>
</evidence>
<keyword evidence="3 7" id="KW-0812">Transmembrane</keyword>
<evidence type="ECO:0000259" key="8">
    <source>
        <dbReference type="Pfam" id="PF02687"/>
    </source>
</evidence>
<keyword evidence="2" id="KW-1003">Cell membrane</keyword>
<comment type="similarity">
    <text evidence="6">Belongs to the ABC-4 integral membrane protein family.</text>
</comment>
<evidence type="ECO:0000256" key="7">
    <source>
        <dbReference type="SAM" id="Phobius"/>
    </source>
</evidence>